<dbReference type="CDD" id="cd07043">
    <property type="entry name" value="STAS_anti-anti-sigma_factors"/>
    <property type="match status" value="1"/>
</dbReference>
<dbReference type="RefSeq" id="WP_161821324.1">
    <property type="nucleotide sequence ID" value="NZ_LSRS01000002.1"/>
</dbReference>
<dbReference type="Gene3D" id="3.30.750.24">
    <property type="entry name" value="STAS domain"/>
    <property type="match status" value="1"/>
</dbReference>
<comment type="caution">
    <text evidence="4">The sequence shown here is derived from an EMBL/GenBank/DDBJ whole genome shotgun (WGS) entry which is preliminary data.</text>
</comment>
<sequence length="100" mass="10755">MKITKNAQGNTTTLALQGRLDTVTSTQLANELSAIFEEGAVNLVFDFTALEYISSAGLRVILTAQKKINAQGTKMEIVGANESVKEIFDITGFSGIMKIN</sequence>
<feature type="domain" description="STAS" evidence="3">
    <location>
        <begin position="1"/>
        <end position="100"/>
    </location>
</feature>
<evidence type="ECO:0000256" key="2">
    <source>
        <dbReference type="RuleBase" id="RU003749"/>
    </source>
</evidence>
<evidence type="ECO:0000313" key="5">
    <source>
        <dbReference type="Proteomes" id="UP000798488"/>
    </source>
</evidence>
<dbReference type="PROSITE" id="PS50801">
    <property type="entry name" value="STAS"/>
    <property type="match status" value="1"/>
</dbReference>
<evidence type="ECO:0000313" key="4">
    <source>
        <dbReference type="EMBL" id="KAF1086207.1"/>
    </source>
</evidence>
<gene>
    <name evidence="4" type="primary">btrV_2</name>
    <name evidence="4" type="ORF">SPSYN_00948</name>
</gene>
<proteinExistence type="inferred from homology"/>
<name>A0A9D2WRB6_9FIRM</name>
<comment type="similarity">
    <text evidence="1 2">Belongs to the anti-sigma-factor antagonist family.</text>
</comment>
<keyword evidence="5" id="KW-1185">Reference proteome</keyword>
<dbReference type="NCBIfam" id="TIGR00377">
    <property type="entry name" value="ant_ant_sig"/>
    <property type="match status" value="1"/>
</dbReference>
<dbReference type="Proteomes" id="UP000798488">
    <property type="component" value="Unassembled WGS sequence"/>
</dbReference>
<dbReference type="OrthoDB" id="9794628at2"/>
<dbReference type="InterPro" id="IPR003658">
    <property type="entry name" value="Anti-sigma_ant"/>
</dbReference>
<protein>
    <recommendedName>
        <fullName evidence="2">Anti-sigma factor antagonist</fullName>
    </recommendedName>
</protein>
<dbReference type="InterPro" id="IPR002645">
    <property type="entry name" value="STAS_dom"/>
</dbReference>
<dbReference type="AlphaFoldDB" id="A0A9D2WRB6"/>
<dbReference type="InterPro" id="IPR036513">
    <property type="entry name" value="STAS_dom_sf"/>
</dbReference>
<dbReference type="PANTHER" id="PTHR33495">
    <property type="entry name" value="ANTI-SIGMA FACTOR ANTAGONIST TM_1081-RELATED-RELATED"/>
    <property type="match status" value="1"/>
</dbReference>
<dbReference type="GO" id="GO:0043856">
    <property type="term" value="F:anti-sigma factor antagonist activity"/>
    <property type="evidence" value="ECO:0007669"/>
    <property type="project" value="InterPro"/>
</dbReference>
<dbReference type="EMBL" id="LSRS01000002">
    <property type="protein sequence ID" value="KAF1086207.1"/>
    <property type="molecule type" value="Genomic_DNA"/>
</dbReference>
<reference evidence="4" key="1">
    <citation type="submission" date="2016-02" db="EMBL/GenBank/DDBJ databases">
        <title>Draft Genome Sequence of Sporotomaculum syntrophicum Strain FB, a Syntrophic Benzoate Degrader.</title>
        <authorList>
            <person name="Nobu M.K."/>
            <person name="Narihiro T."/>
            <person name="Qiu Y.-L."/>
            <person name="Ohashi A."/>
            <person name="Liu W.-T."/>
            <person name="Yuji S."/>
        </authorList>
    </citation>
    <scope>NUCLEOTIDE SEQUENCE</scope>
    <source>
        <strain evidence="4">FB</strain>
    </source>
</reference>
<evidence type="ECO:0000259" key="3">
    <source>
        <dbReference type="PROSITE" id="PS50801"/>
    </source>
</evidence>
<accession>A0A9D2WRB6</accession>
<organism evidence="4 5">
    <name type="scientific">Sporotomaculum syntrophicum</name>
    <dbReference type="NCBI Taxonomy" id="182264"/>
    <lineage>
        <taxon>Bacteria</taxon>
        <taxon>Bacillati</taxon>
        <taxon>Bacillota</taxon>
        <taxon>Clostridia</taxon>
        <taxon>Eubacteriales</taxon>
        <taxon>Desulfallaceae</taxon>
        <taxon>Sporotomaculum</taxon>
    </lineage>
</organism>
<dbReference type="Pfam" id="PF01740">
    <property type="entry name" value="STAS"/>
    <property type="match status" value="1"/>
</dbReference>
<dbReference type="SUPFAM" id="SSF52091">
    <property type="entry name" value="SpoIIaa-like"/>
    <property type="match status" value="1"/>
</dbReference>
<evidence type="ECO:0000256" key="1">
    <source>
        <dbReference type="ARBA" id="ARBA00009013"/>
    </source>
</evidence>